<keyword evidence="1" id="KW-1133">Transmembrane helix</keyword>
<gene>
    <name evidence="2" type="ORF">K470DRAFT_286230</name>
</gene>
<evidence type="ECO:0000256" key="1">
    <source>
        <dbReference type="SAM" id="Phobius"/>
    </source>
</evidence>
<keyword evidence="1" id="KW-0472">Membrane</keyword>
<proteinExistence type="predicted"/>
<keyword evidence="1" id="KW-0812">Transmembrane</keyword>
<protein>
    <recommendedName>
        <fullName evidence="4">SUN domain-containing protein</fullName>
    </recommendedName>
</protein>
<reference evidence="2" key="1">
    <citation type="journal article" date="2020" name="Stud. Mycol.">
        <title>101 Dothideomycetes genomes: a test case for predicting lifestyles and emergence of pathogens.</title>
        <authorList>
            <person name="Haridas S."/>
            <person name="Albert R."/>
            <person name="Binder M."/>
            <person name="Bloem J."/>
            <person name="Labutti K."/>
            <person name="Salamov A."/>
            <person name="Andreopoulos B."/>
            <person name="Baker S."/>
            <person name="Barry K."/>
            <person name="Bills G."/>
            <person name="Bluhm B."/>
            <person name="Cannon C."/>
            <person name="Castanera R."/>
            <person name="Culley D."/>
            <person name="Daum C."/>
            <person name="Ezra D."/>
            <person name="Gonzalez J."/>
            <person name="Henrissat B."/>
            <person name="Kuo A."/>
            <person name="Liang C."/>
            <person name="Lipzen A."/>
            <person name="Lutzoni F."/>
            <person name="Magnuson J."/>
            <person name="Mondo S."/>
            <person name="Nolan M."/>
            <person name="Ohm R."/>
            <person name="Pangilinan J."/>
            <person name="Park H.-J."/>
            <person name="Ramirez L."/>
            <person name="Alfaro M."/>
            <person name="Sun H."/>
            <person name="Tritt A."/>
            <person name="Yoshinaga Y."/>
            <person name="Zwiers L.-H."/>
            <person name="Turgeon B."/>
            <person name="Goodwin S."/>
            <person name="Spatafora J."/>
            <person name="Crous P."/>
            <person name="Grigoriev I."/>
        </authorList>
    </citation>
    <scope>NUCLEOTIDE SEQUENCE</scope>
    <source>
        <strain evidence="2">CBS 480.64</strain>
    </source>
</reference>
<dbReference type="AlphaFoldDB" id="A0A6A7C0U1"/>
<dbReference type="Proteomes" id="UP000799421">
    <property type="component" value="Unassembled WGS sequence"/>
</dbReference>
<evidence type="ECO:0008006" key="4">
    <source>
        <dbReference type="Google" id="ProtNLM"/>
    </source>
</evidence>
<organism evidence="2 3">
    <name type="scientific">Piedraia hortae CBS 480.64</name>
    <dbReference type="NCBI Taxonomy" id="1314780"/>
    <lineage>
        <taxon>Eukaryota</taxon>
        <taxon>Fungi</taxon>
        <taxon>Dikarya</taxon>
        <taxon>Ascomycota</taxon>
        <taxon>Pezizomycotina</taxon>
        <taxon>Dothideomycetes</taxon>
        <taxon>Dothideomycetidae</taxon>
        <taxon>Capnodiales</taxon>
        <taxon>Piedraiaceae</taxon>
        <taxon>Piedraia</taxon>
    </lineage>
</organism>
<dbReference type="EMBL" id="MU005976">
    <property type="protein sequence ID" value="KAF2861013.1"/>
    <property type="molecule type" value="Genomic_DNA"/>
</dbReference>
<keyword evidence="3" id="KW-1185">Reference proteome</keyword>
<evidence type="ECO:0000313" key="3">
    <source>
        <dbReference type="Proteomes" id="UP000799421"/>
    </source>
</evidence>
<accession>A0A6A7C0U1</accession>
<name>A0A6A7C0U1_9PEZI</name>
<feature type="transmembrane region" description="Helical" evidence="1">
    <location>
        <begin position="98"/>
        <end position="119"/>
    </location>
</feature>
<sequence>MLPRYRANTPRRVTMATALTDETYTMESLPYIQPRKSQPAIKEPISSTVAGEAEFNSAAGKASPTRSLTPINVDSEYDTTYHGEIKLPTGRAWRSMRIAWLLFISVVPVLALASLWHALSLGEQSRLTQVFADSNTEQYNNANNEQRLDVTLARKLIDDCISALHADLRTELAQVEMCATEKLSVQAESARTKLAHAEKLTSNPAFQNQQRAISERNFLSPALSARIDLRQTSQSASNHMAPIIALQCWRGEGDCWCTAPSKPGEVKA</sequence>
<evidence type="ECO:0000313" key="2">
    <source>
        <dbReference type="EMBL" id="KAF2861013.1"/>
    </source>
</evidence>